<feature type="compositionally biased region" description="Polar residues" evidence="1">
    <location>
        <begin position="10"/>
        <end position="21"/>
    </location>
</feature>
<evidence type="ECO:0000313" key="3">
    <source>
        <dbReference type="Proteomes" id="UP000249402"/>
    </source>
</evidence>
<accession>A0A395GTA9</accession>
<keyword evidence="3" id="KW-1185">Reference proteome</keyword>
<gene>
    <name evidence="2" type="ORF">BO80DRAFT_436674</name>
</gene>
<reference evidence="2 3" key="1">
    <citation type="submission" date="2018-02" db="EMBL/GenBank/DDBJ databases">
        <title>The genomes of Aspergillus section Nigri reveals drivers in fungal speciation.</title>
        <authorList>
            <consortium name="DOE Joint Genome Institute"/>
            <person name="Vesth T.C."/>
            <person name="Nybo J."/>
            <person name="Theobald S."/>
            <person name="Brandl J."/>
            <person name="Frisvad J.C."/>
            <person name="Nielsen K.F."/>
            <person name="Lyhne E.K."/>
            <person name="Kogle M.E."/>
            <person name="Kuo A."/>
            <person name="Riley R."/>
            <person name="Clum A."/>
            <person name="Nolan M."/>
            <person name="Lipzen A."/>
            <person name="Salamov A."/>
            <person name="Henrissat B."/>
            <person name="Wiebenga A."/>
            <person name="De vries R.P."/>
            <person name="Grigoriev I.V."/>
            <person name="Mortensen U.H."/>
            <person name="Andersen M.R."/>
            <person name="Baker S.E."/>
        </authorList>
    </citation>
    <scope>NUCLEOTIDE SEQUENCE [LARGE SCALE GENOMIC DNA]</scope>
    <source>
        <strain evidence="2 3">CBS 121593</strain>
    </source>
</reference>
<feature type="compositionally biased region" description="Basic and acidic residues" evidence="1">
    <location>
        <begin position="55"/>
        <end position="67"/>
    </location>
</feature>
<protein>
    <submittedName>
        <fullName evidence="2">Uncharacterized protein</fullName>
    </submittedName>
</protein>
<organism evidence="2 3">
    <name type="scientific">Aspergillus ibericus CBS 121593</name>
    <dbReference type="NCBI Taxonomy" id="1448316"/>
    <lineage>
        <taxon>Eukaryota</taxon>
        <taxon>Fungi</taxon>
        <taxon>Dikarya</taxon>
        <taxon>Ascomycota</taxon>
        <taxon>Pezizomycotina</taxon>
        <taxon>Eurotiomycetes</taxon>
        <taxon>Eurotiomycetidae</taxon>
        <taxon>Eurotiales</taxon>
        <taxon>Aspergillaceae</taxon>
        <taxon>Aspergillus</taxon>
        <taxon>Aspergillus subgen. Circumdati</taxon>
    </lineage>
</organism>
<dbReference type="RefSeq" id="XP_025573093.1">
    <property type="nucleotide sequence ID" value="XM_025720969.1"/>
</dbReference>
<dbReference type="AlphaFoldDB" id="A0A395GTA9"/>
<sequence>MDHTTEMHLVSSSSVQSDNTVGQQPVAVSIGNHIPAQPILPQRDTDAAGPVLQDQTDRPAQAEDRDLISLLPRGEIRRRGKRKQEGGRSRKRAGQPSPFRCVDTRGWQPEVAGSGWTAAAGLLDERRVGLVGSGVLSFWGSRVMQSPDFVTVYGANSIPCHASATVLFTQSAGQPSTGETWRAVRSGQVRLGNGMRDGGQVTFHTRLLLTGISVGTGTKSDRVRLWGGMRASRRD</sequence>
<evidence type="ECO:0000256" key="1">
    <source>
        <dbReference type="SAM" id="MobiDB-lite"/>
    </source>
</evidence>
<dbReference type="EMBL" id="KZ824451">
    <property type="protein sequence ID" value="RAK98765.1"/>
    <property type="molecule type" value="Genomic_DNA"/>
</dbReference>
<name>A0A395GTA9_9EURO</name>
<proteinExistence type="predicted"/>
<dbReference type="GeneID" id="37225834"/>
<evidence type="ECO:0000313" key="2">
    <source>
        <dbReference type="EMBL" id="RAK98765.1"/>
    </source>
</evidence>
<dbReference type="Proteomes" id="UP000249402">
    <property type="component" value="Unassembled WGS sequence"/>
</dbReference>
<feature type="region of interest" description="Disordered" evidence="1">
    <location>
        <begin position="1"/>
        <end position="21"/>
    </location>
</feature>
<feature type="region of interest" description="Disordered" evidence="1">
    <location>
        <begin position="36"/>
        <end position="105"/>
    </location>
</feature>
<dbReference type="VEuPathDB" id="FungiDB:BO80DRAFT_436674"/>